<evidence type="ECO:0000313" key="1">
    <source>
        <dbReference type="EMBL" id="QKY78533.1"/>
    </source>
</evidence>
<protein>
    <submittedName>
        <fullName evidence="1">Uncharacterized protein</fullName>
    </submittedName>
</protein>
<organism evidence="1 2">
    <name type="scientific">Gordonia Phage Zitch</name>
    <dbReference type="NCBI Taxonomy" id="2743909"/>
    <lineage>
        <taxon>Viruses</taxon>
        <taxon>Duplodnaviria</taxon>
        <taxon>Heunggongvirae</taxon>
        <taxon>Uroviricota</taxon>
        <taxon>Caudoviricetes</taxon>
        <taxon>Stackebrandtviridae</taxon>
        <taxon>Schenleyvirinae</taxon>
        <taxon>Zitchvirus</taxon>
        <taxon>Zitchvirus zitch</taxon>
    </lineage>
</organism>
<gene>
    <name evidence="1" type="primary">88</name>
    <name evidence="1" type="ORF">SEA_ZITCH_88</name>
</gene>
<proteinExistence type="predicted"/>
<dbReference type="RefSeq" id="YP_010002746.1">
    <property type="nucleotide sequence ID" value="NC_053247.1"/>
</dbReference>
<name>A0A7G3V9X2_9CAUD</name>
<sequence>MTMPTLWKRIPPPMRATEWSRDRLHVRPRRRGPYEYETAGPYTPTLWQLWFWDHAAGDGAGTWRLLAEADDLFHVQVLVDQIATLSRQYYDLDKSHAIARAVHWLNWKSLTDTLNDIARESSPASTEPPQSNAYGLFQQSTIGTWADGAGPWA</sequence>
<evidence type="ECO:0000313" key="2">
    <source>
        <dbReference type="Proteomes" id="UP000516468"/>
    </source>
</evidence>
<dbReference type="EMBL" id="MT498036">
    <property type="protein sequence ID" value="QKY78533.1"/>
    <property type="molecule type" value="Genomic_DNA"/>
</dbReference>
<reference evidence="1 2" key="1">
    <citation type="submission" date="2020-05" db="EMBL/GenBank/DDBJ databases">
        <authorList>
            <person name="Mick M."/>
            <person name="Mijatovic I."/>
            <person name="Miller A.J."/>
            <person name="Stuckman S.A."/>
            <person name="Volas E.M."/>
            <person name="Daniels C.J."/>
            <person name="Breitenberger C.A."/>
            <person name="Ball S.L."/>
            <person name="Garlena R.A."/>
            <person name="Russell D.A."/>
            <person name="Pope W.H."/>
            <person name="Jacobs-Sera D."/>
            <person name="Hatfull G.F."/>
        </authorList>
    </citation>
    <scope>NUCLEOTIDE SEQUENCE [LARGE SCALE GENOMIC DNA]</scope>
</reference>
<dbReference type="GeneID" id="63027297"/>
<accession>A0A7G3V9X2</accession>
<dbReference type="KEGG" id="vg:63027297"/>
<keyword evidence="2" id="KW-1185">Reference proteome</keyword>
<dbReference type="Proteomes" id="UP000516468">
    <property type="component" value="Segment"/>
</dbReference>